<sequence>MKKIIIAIILLLVAGSLFYYLYWSPVYRLKAMNVIPSNAAFVMASDQPVNSWNDISNSQVWSHLKTNPEFALITDYANYIDSLVQENDWLDYVGNKELLIAALPVQNTYDYAYVMDLSRVSRLKSVQFYLQQILDDNYKVTYRKYKGTDVTQIYDRDYKQTIHICFLENLLVMSLNSNPIEQIINQYVEPQSEDIYLSEVTNEVGYGGMIRVYINYRSFMNYLGQFALENAGMNMLKQSLRYSGFKGNVDNSGILFKGYTNVNDTVNSYLKALYTSGNGSHEFLKIVPTASPYFVSLGFKGFPEFVENLEGALNSNPEQKESYNDNKELTEKFLKIDLNETFVNWVDNEVVMLQTTPSSKVGFQEYAMLIKTKDPEEADKGLRTIREQIKKRTPIKIKSIDYRGSAIRYMAMKGFFKVFLGKLFDKFDKPYYSIVDDWVIFSNHPQTIKNIIDAKEEEETLYYDDNFINHYDQLSEKSSIYAYVNMVEIFNDLKPLMEIQEWKSMKKNEEYIKCFSRLSLQLAPEDGNVFKTVFNASFTDPSLLLVDGKTAETSPRRYQAEIQRIPKEKLPWASRYTTELKEIDKIVIPNLSGDEYVAKYNNGNPKYLISIKNGWKHGRFESYFENGEVKFKGKYRDDKKDGTWRVYDEEGNLIEKLKYKEGQLDE</sequence>
<name>A0A937K0G8_9BACT</name>
<dbReference type="RefSeq" id="WP_202246136.1">
    <property type="nucleotide sequence ID" value="NZ_JAESIY010000012.1"/>
</dbReference>
<evidence type="ECO:0000256" key="1">
    <source>
        <dbReference type="SAM" id="Phobius"/>
    </source>
</evidence>
<keyword evidence="1" id="KW-1133">Transmembrane helix</keyword>
<dbReference type="InterPro" id="IPR021787">
    <property type="entry name" value="DUF3352"/>
</dbReference>
<dbReference type="SUPFAM" id="SSF82185">
    <property type="entry name" value="Histone H3 K4-specific methyltransferase SET7/9 N-terminal domain"/>
    <property type="match status" value="1"/>
</dbReference>
<dbReference type="Pfam" id="PF11832">
    <property type="entry name" value="DUF3352"/>
    <property type="match status" value="1"/>
</dbReference>
<feature type="transmembrane region" description="Helical" evidence="1">
    <location>
        <begin position="5"/>
        <end position="23"/>
    </location>
</feature>
<dbReference type="AlphaFoldDB" id="A0A937K0G8"/>
<dbReference type="Proteomes" id="UP000659388">
    <property type="component" value="Unassembled WGS sequence"/>
</dbReference>
<gene>
    <name evidence="2" type="ORF">JL102_19480</name>
</gene>
<dbReference type="Gene3D" id="2.20.110.10">
    <property type="entry name" value="Histone H3 K4-specific methyltransferase SET7/9 N-terminal domain"/>
    <property type="match status" value="1"/>
</dbReference>
<proteinExistence type="predicted"/>
<keyword evidence="3" id="KW-1185">Reference proteome</keyword>
<keyword evidence="1" id="KW-0812">Transmembrane</keyword>
<comment type="caution">
    <text evidence="2">The sequence shown here is derived from an EMBL/GenBank/DDBJ whole genome shotgun (WGS) entry which is preliminary data.</text>
</comment>
<evidence type="ECO:0000313" key="3">
    <source>
        <dbReference type="Proteomes" id="UP000659388"/>
    </source>
</evidence>
<organism evidence="2 3">
    <name type="scientific">Fulvivirga sediminis</name>
    <dbReference type="NCBI Taxonomy" id="2803949"/>
    <lineage>
        <taxon>Bacteria</taxon>
        <taxon>Pseudomonadati</taxon>
        <taxon>Bacteroidota</taxon>
        <taxon>Cytophagia</taxon>
        <taxon>Cytophagales</taxon>
        <taxon>Fulvivirgaceae</taxon>
        <taxon>Fulvivirga</taxon>
    </lineage>
</organism>
<accession>A0A937K0G8</accession>
<protein>
    <submittedName>
        <fullName evidence="2">DUF3352 domain-containing protein</fullName>
    </submittedName>
</protein>
<keyword evidence="1" id="KW-0472">Membrane</keyword>
<reference evidence="2" key="1">
    <citation type="submission" date="2021-01" db="EMBL/GenBank/DDBJ databases">
        <title>Fulvivirga kasyanovii gen. nov., sp nov., a novel member of the phylum Bacteroidetes isolated from seawater in a mussel farm.</title>
        <authorList>
            <person name="Zhao L.-H."/>
            <person name="Wang Z.-J."/>
        </authorList>
    </citation>
    <scope>NUCLEOTIDE SEQUENCE</scope>
    <source>
        <strain evidence="2">2943</strain>
    </source>
</reference>
<evidence type="ECO:0000313" key="2">
    <source>
        <dbReference type="EMBL" id="MBL3658343.1"/>
    </source>
</evidence>
<dbReference type="EMBL" id="JAESIY010000012">
    <property type="protein sequence ID" value="MBL3658343.1"/>
    <property type="molecule type" value="Genomic_DNA"/>
</dbReference>